<name>A0A0V0TU59_9BILA</name>
<protein>
    <submittedName>
        <fullName evidence="1">Uncharacterized protein</fullName>
    </submittedName>
</protein>
<proteinExistence type="predicted"/>
<evidence type="ECO:0000313" key="1">
    <source>
        <dbReference type="EMBL" id="KRX42523.1"/>
    </source>
</evidence>
<dbReference type="AlphaFoldDB" id="A0A0V0TU59"/>
<organism evidence="1 2">
    <name type="scientific">Trichinella murrelli</name>
    <dbReference type="NCBI Taxonomy" id="144512"/>
    <lineage>
        <taxon>Eukaryota</taxon>
        <taxon>Metazoa</taxon>
        <taxon>Ecdysozoa</taxon>
        <taxon>Nematoda</taxon>
        <taxon>Enoplea</taxon>
        <taxon>Dorylaimia</taxon>
        <taxon>Trichinellida</taxon>
        <taxon>Trichinellidae</taxon>
        <taxon>Trichinella</taxon>
    </lineage>
</organism>
<comment type="caution">
    <text evidence="1">The sequence shown here is derived from an EMBL/GenBank/DDBJ whole genome shotgun (WGS) entry which is preliminary data.</text>
</comment>
<evidence type="ECO:0000313" key="2">
    <source>
        <dbReference type="Proteomes" id="UP000055048"/>
    </source>
</evidence>
<dbReference type="Proteomes" id="UP000055048">
    <property type="component" value="Unassembled WGS sequence"/>
</dbReference>
<sequence>MLKAVRTTAKLSVPKPVIFGIDTSIHIERSVVVIVAAVESIQFDDKLSELHVQHDKSKNDLSCNAKQVRRMYRYSCSGKKRWKHTCYRNPCSAIV</sequence>
<accession>A0A0V0TU59</accession>
<keyword evidence="2" id="KW-1185">Reference proteome</keyword>
<reference evidence="1 2" key="1">
    <citation type="submission" date="2015-01" db="EMBL/GenBank/DDBJ databases">
        <title>Evolution of Trichinella species and genotypes.</title>
        <authorList>
            <person name="Korhonen P.K."/>
            <person name="Edoardo P."/>
            <person name="Giuseppe L.R."/>
            <person name="Gasser R.B."/>
        </authorList>
    </citation>
    <scope>NUCLEOTIDE SEQUENCE [LARGE SCALE GENOMIC DNA]</scope>
    <source>
        <strain evidence="1">ISS417</strain>
    </source>
</reference>
<gene>
    <name evidence="1" type="ORF">T05_9779</name>
</gene>
<dbReference type="EMBL" id="JYDJ01000142">
    <property type="protein sequence ID" value="KRX42523.1"/>
    <property type="molecule type" value="Genomic_DNA"/>
</dbReference>